<feature type="transmembrane region" description="Helical" evidence="1">
    <location>
        <begin position="43"/>
        <end position="62"/>
    </location>
</feature>
<protein>
    <recommendedName>
        <fullName evidence="4">DUF2798 domain-containing protein</fullName>
    </recommendedName>
</protein>
<dbReference type="OrthoDB" id="8481133at2"/>
<dbReference type="STRING" id="267850.ADINL_0878"/>
<evidence type="ECO:0000313" key="3">
    <source>
        <dbReference type="Proteomes" id="UP000027318"/>
    </source>
</evidence>
<dbReference type="InterPro" id="IPR021529">
    <property type="entry name" value="DUF2798"/>
</dbReference>
<evidence type="ECO:0008006" key="4">
    <source>
        <dbReference type="Google" id="ProtNLM"/>
    </source>
</evidence>
<reference evidence="2 3" key="1">
    <citation type="journal article" date="2005" name="Int. J. Syst. Evol. Microbiol.">
        <title>Nitrincola lacisaponensis gen. nov., sp. nov., a novel alkaliphilic bacterium isolated from an alkaline, saline lake.</title>
        <authorList>
            <person name="Dimitriu P.A."/>
            <person name="Shukla S.K."/>
            <person name="Conradt J."/>
            <person name="Marquez M.C."/>
            <person name="Ventosa A."/>
            <person name="Maglia A."/>
            <person name="Peyton B.M."/>
            <person name="Pinkart H.C."/>
            <person name="Mormile M.R."/>
        </authorList>
    </citation>
    <scope>NUCLEOTIDE SEQUENCE [LARGE SCALE GENOMIC DNA]</scope>
    <source>
        <strain evidence="2 3">4CA</strain>
    </source>
</reference>
<gene>
    <name evidence="2" type="ORF">ADINL_0878</name>
</gene>
<keyword evidence="1" id="KW-0812">Transmembrane</keyword>
<proteinExistence type="predicted"/>
<organism evidence="2 3">
    <name type="scientific">Nitrincola lacisaponensis</name>
    <dbReference type="NCBI Taxonomy" id="267850"/>
    <lineage>
        <taxon>Bacteria</taxon>
        <taxon>Pseudomonadati</taxon>
        <taxon>Pseudomonadota</taxon>
        <taxon>Gammaproteobacteria</taxon>
        <taxon>Oceanospirillales</taxon>
        <taxon>Oceanospirillaceae</taxon>
        <taxon>Nitrincola</taxon>
    </lineage>
</organism>
<evidence type="ECO:0000313" key="2">
    <source>
        <dbReference type="EMBL" id="KDE40286.1"/>
    </source>
</evidence>
<feature type="transmembrane region" description="Helical" evidence="1">
    <location>
        <begin position="12"/>
        <end position="31"/>
    </location>
</feature>
<dbReference type="Pfam" id="PF11391">
    <property type="entry name" value="DUF2798"/>
    <property type="match status" value="1"/>
</dbReference>
<evidence type="ECO:0000256" key="1">
    <source>
        <dbReference type="SAM" id="Phobius"/>
    </source>
</evidence>
<accession>A0A063Y693</accession>
<comment type="caution">
    <text evidence="2">The sequence shown here is derived from an EMBL/GenBank/DDBJ whole genome shotgun (WGS) entry which is preliminary data.</text>
</comment>
<dbReference type="AlphaFoldDB" id="A0A063Y693"/>
<dbReference type="Proteomes" id="UP000027318">
    <property type="component" value="Unassembled WGS sequence"/>
</dbReference>
<dbReference type="EMBL" id="JMSZ01000016">
    <property type="protein sequence ID" value="KDE40286.1"/>
    <property type="molecule type" value="Genomic_DNA"/>
</dbReference>
<name>A0A063Y693_9GAMM</name>
<sequence>MIFSARYQRLVFTLLMSVYMVSIMTFVITLVNTGMVDGFLLRWLKAFVVAWPVAFVLILVGAPRLQKLASKLIRQT</sequence>
<keyword evidence="3" id="KW-1185">Reference proteome</keyword>
<keyword evidence="1" id="KW-1133">Transmembrane helix</keyword>
<keyword evidence="1" id="KW-0472">Membrane</keyword>